<dbReference type="InterPro" id="IPR042307">
    <property type="entry name" value="Reeler_sf"/>
</dbReference>
<gene>
    <name evidence="2" type="ORF">LOTGIDRAFT_172090</name>
</gene>
<dbReference type="HOGENOM" id="CLU_1909047_0_0_1"/>
<accession>V4AXZ6</accession>
<dbReference type="OrthoDB" id="6418377at2759"/>
<dbReference type="STRING" id="225164.V4AXZ6"/>
<evidence type="ECO:0000259" key="1">
    <source>
        <dbReference type="Pfam" id="PF02014"/>
    </source>
</evidence>
<dbReference type="EMBL" id="KB200255">
    <property type="protein sequence ID" value="ESP02433.1"/>
    <property type="molecule type" value="Genomic_DNA"/>
</dbReference>
<keyword evidence="3" id="KW-1185">Reference proteome</keyword>
<dbReference type="Gene3D" id="2.60.40.4060">
    <property type="entry name" value="Reeler domain"/>
    <property type="match status" value="1"/>
</dbReference>
<dbReference type="InterPro" id="IPR002861">
    <property type="entry name" value="Reeler_dom"/>
</dbReference>
<evidence type="ECO:0000313" key="3">
    <source>
        <dbReference type="Proteomes" id="UP000030746"/>
    </source>
</evidence>
<dbReference type="OMA" id="WIPESQQ"/>
<feature type="domain" description="Reelin" evidence="1">
    <location>
        <begin position="44"/>
        <end position="125"/>
    </location>
</feature>
<protein>
    <recommendedName>
        <fullName evidence="1">Reelin domain-containing protein</fullName>
    </recommendedName>
</protein>
<proteinExistence type="predicted"/>
<evidence type="ECO:0000313" key="2">
    <source>
        <dbReference type="EMBL" id="ESP02433.1"/>
    </source>
</evidence>
<dbReference type="KEGG" id="lgi:LOTGIDRAFT_172090"/>
<reference evidence="2 3" key="1">
    <citation type="journal article" date="2013" name="Nature">
        <title>Insights into bilaterian evolution from three spiralian genomes.</title>
        <authorList>
            <person name="Simakov O."/>
            <person name="Marletaz F."/>
            <person name="Cho S.J."/>
            <person name="Edsinger-Gonzales E."/>
            <person name="Havlak P."/>
            <person name="Hellsten U."/>
            <person name="Kuo D.H."/>
            <person name="Larsson T."/>
            <person name="Lv J."/>
            <person name="Arendt D."/>
            <person name="Savage R."/>
            <person name="Osoegawa K."/>
            <person name="de Jong P."/>
            <person name="Grimwood J."/>
            <person name="Chapman J.A."/>
            <person name="Shapiro H."/>
            <person name="Aerts A."/>
            <person name="Otillar R.P."/>
            <person name="Terry A.Y."/>
            <person name="Boore J.L."/>
            <person name="Grigoriev I.V."/>
            <person name="Lindberg D.R."/>
            <person name="Seaver E.C."/>
            <person name="Weisblat D.A."/>
            <person name="Putnam N.H."/>
            <person name="Rokhsar D.S."/>
        </authorList>
    </citation>
    <scope>NUCLEOTIDE SEQUENCE [LARGE SCALE GENOMIC DNA]</scope>
</reference>
<organism evidence="2 3">
    <name type="scientific">Lottia gigantea</name>
    <name type="common">Giant owl limpet</name>
    <dbReference type="NCBI Taxonomy" id="225164"/>
    <lineage>
        <taxon>Eukaryota</taxon>
        <taxon>Metazoa</taxon>
        <taxon>Spiralia</taxon>
        <taxon>Lophotrochozoa</taxon>
        <taxon>Mollusca</taxon>
        <taxon>Gastropoda</taxon>
        <taxon>Patellogastropoda</taxon>
        <taxon>Lottioidea</taxon>
        <taxon>Lottiidae</taxon>
        <taxon>Lottia</taxon>
    </lineage>
</organism>
<dbReference type="GeneID" id="20242006"/>
<sequence length="133" mass="14941">MHDTKFSSNHFSRAKIGYVSKHKHKQFIAYSGSGYSSGAPYGTCLTMYPHHGISVHQPTPCPIKLHVDKATYRPNEELTVIVKSDDDVSFKGIEMRVHRVSGNTEEMMGEFTNYTSDKLQTQSCFFGKSVCTV</sequence>
<name>V4AXZ6_LOTGI</name>
<dbReference type="AlphaFoldDB" id="V4AXZ6"/>
<dbReference type="Pfam" id="PF02014">
    <property type="entry name" value="Reeler"/>
    <property type="match status" value="1"/>
</dbReference>
<dbReference type="Proteomes" id="UP000030746">
    <property type="component" value="Unassembled WGS sequence"/>
</dbReference>
<dbReference type="RefSeq" id="XP_009046921.1">
    <property type="nucleotide sequence ID" value="XM_009048673.1"/>
</dbReference>
<dbReference type="CTD" id="20242006"/>